<sequence>MWALDAQTHGESAALNEDVMADENWEMTMEDCAEACVNLYNFYIAPGQRPHDRVIYIGHSAGSVCALLSTSLFRDRAPYDACILVEPAMWTEDLVGQNSPFFDMAILSLPKRREHWKSWEEMRNYIRARMPWNTWDKRALDLYLKFAFKNDERRGGVTLKCSPKQEATPFKNIALVADVVKVLDKTCKYMPIHLVYGENNDLVTEEQQASLLRDGRTFASITRIPGCGHMVVQEDPEAVTKVIWDILVDNSNPIPKHKL</sequence>
<evidence type="ECO:0000313" key="3">
    <source>
        <dbReference type="Proteomes" id="UP000054007"/>
    </source>
</evidence>
<dbReference type="STRING" id="1314674.A0A0D7BNF5"/>
<name>A0A0D7BNF5_9AGAR</name>
<dbReference type="Proteomes" id="UP000054007">
    <property type="component" value="Unassembled WGS sequence"/>
</dbReference>
<dbReference type="InterPro" id="IPR000073">
    <property type="entry name" value="AB_hydrolase_1"/>
</dbReference>
<evidence type="ECO:0000313" key="2">
    <source>
        <dbReference type="EMBL" id="KIY71689.1"/>
    </source>
</evidence>
<dbReference type="InterPro" id="IPR029058">
    <property type="entry name" value="AB_hydrolase_fold"/>
</dbReference>
<evidence type="ECO:0000259" key="1">
    <source>
        <dbReference type="Pfam" id="PF12697"/>
    </source>
</evidence>
<accession>A0A0D7BNF5</accession>
<dbReference type="AlphaFoldDB" id="A0A0D7BNF5"/>
<reference evidence="2 3" key="1">
    <citation type="journal article" date="2015" name="Fungal Genet. Biol.">
        <title>Evolution of novel wood decay mechanisms in Agaricales revealed by the genome sequences of Fistulina hepatica and Cylindrobasidium torrendii.</title>
        <authorList>
            <person name="Floudas D."/>
            <person name="Held B.W."/>
            <person name="Riley R."/>
            <person name="Nagy L.G."/>
            <person name="Koehler G."/>
            <person name="Ransdell A.S."/>
            <person name="Younus H."/>
            <person name="Chow J."/>
            <person name="Chiniquy J."/>
            <person name="Lipzen A."/>
            <person name="Tritt A."/>
            <person name="Sun H."/>
            <person name="Haridas S."/>
            <person name="LaButti K."/>
            <person name="Ohm R.A."/>
            <person name="Kues U."/>
            <person name="Blanchette R.A."/>
            <person name="Grigoriev I.V."/>
            <person name="Minto R.E."/>
            <person name="Hibbett D.S."/>
        </authorList>
    </citation>
    <scope>NUCLEOTIDE SEQUENCE [LARGE SCALE GENOMIC DNA]</scope>
    <source>
        <strain evidence="2 3">FP15055 ss-10</strain>
    </source>
</reference>
<dbReference type="Pfam" id="PF12697">
    <property type="entry name" value="Abhydrolase_6"/>
    <property type="match status" value="1"/>
</dbReference>
<gene>
    <name evidence="2" type="ORF">CYLTODRAFT_418593</name>
</gene>
<keyword evidence="2" id="KW-0378">Hydrolase</keyword>
<keyword evidence="3" id="KW-1185">Reference proteome</keyword>
<organism evidence="2 3">
    <name type="scientific">Cylindrobasidium torrendii FP15055 ss-10</name>
    <dbReference type="NCBI Taxonomy" id="1314674"/>
    <lineage>
        <taxon>Eukaryota</taxon>
        <taxon>Fungi</taxon>
        <taxon>Dikarya</taxon>
        <taxon>Basidiomycota</taxon>
        <taxon>Agaricomycotina</taxon>
        <taxon>Agaricomycetes</taxon>
        <taxon>Agaricomycetidae</taxon>
        <taxon>Agaricales</taxon>
        <taxon>Marasmiineae</taxon>
        <taxon>Physalacriaceae</taxon>
        <taxon>Cylindrobasidium</taxon>
    </lineage>
</organism>
<dbReference type="EMBL" id="KN880451">
    <property type="protein sequence ID" value="KIY71689.1"/>
    <property type="molecule type" value="Genomic_DNA"/>
</dbReference>
<protein>
    <submittedName>
        <fullName evidence="2">Alpha/beta-hydrolase</fullName>
    </submittedName>
</protein>
<dbReference type="OrthoDB" id="94039at2759"/>
<proteinExistence type="predicted"/>
<dbReference type="Gene3D" id="3.40.50.1820">
    <property type="entry name" value="alpha/beta hydrolase"/>
    <property type="match status" value="1"/>
</dbReference>
<feature type="domain" description="AB hydrolase-1" evidence="1">
    <location>
        <begin position="2"/>
        <end position="240"/>
    </location>
</feature>
<dbReference type="SUPFAM" id="SSF53474">
    <property type="entry name" value="alpha/beta-Hydrolases"/>
    <property type="match status" value="1"/>
</dbReference>
<dbReference type="GO" id="GO:0016787">
    <property type="term" value="F:hydrolase activity"/>
    <property type="evidence" value="ECO:0007669"/>
    <property type="project" value="UniProtKB-KW"/>
</dbReference>